<name>A0A5B7IN40_PORTR</name>
<accession>A0A5B7IN40</accession>
<keyword evidence="2" id="KW-1185">Reference proteome</keyword>
<organism evidence="1 2">
    <name type="scientific">Portunus trituberculatus</name>
    <name type="common">Swimming crab</name>
    <name type="synonym">Neptunus trituberculatus</name>
    <dbReference type="NCBI Taxonomy" id="210409"/>
    <lineage>
        <taxon>Eukaryota</taxon>
        <taxon>Metazoa</taxon>
        <taxon>Ecdysozoa</taxon>
        <taxon>Arthropoda</taxon>
        <taxon>Crustacea</taxon>
        <taxon>Multicrustacea</taxon>
        <taxon>Malacostraca</taxon>
        <taxon>Eumalacostraca</taxon>
        <taxon>Eucarida</taxon>
        <taxon>Decapoda</taxon>
        <taxon>Pleocyemata</taxon>
        <taxon>Brachyura</taxon>
        <taxon>Eubrachyura</taxon>
        <taxon>Portunoidea</taxon>
        <taxon>Portunidae</taxon>
        <taxon>Portuninae</taxon>
        <taxon>Portunus</taxon>
    </lineage>
</organism>
<proteinExistence type="predicted"/>
<dbReference type="Proteomes" id="UP000324222">
    <property type="component" value="Unassembled WGS sequence"/>
</dbReference>
<sequence length="88" mass="9642">MSQVLTQYAHLGPLTPTLDSFAHYSLAISVGGHFFAPRNERPQCSVARSVQPCPAKLPGASEDPCAASHIKYLTMFIEFYSAVVRLVF</sequence>
<evidence type="ECO:0000313" key="2">
    <source>
        <dbReference type="Proteomes" id="UP000324222"/>
    </source>
</evidence>
<gene>
    <name evidence="1" type="ORF">E2C01_077736</name>
</gene>
<dbReference type="EMBL" id="VSRR010061355">
    <property type="protein sequence ID" value="MPC83046.1"/>
    <property type="molecule type" value="Genomic_DNA"/>
</dbReference>
<comment type="caution">
    <text evidence="1">The sequence shown here is derived from an EMBL/GenBank/DDBJ whole genome shotgun (WGS) entry which is preliminary data.</text>
</comment>
<evidence type="ECO:0000313" key="1">
    <source>
        <dbReference type="EMBL" id="MPC83046.1"/>
    </source>
</evidence>
<protein>
    <submittedName>
        <fullName evidence="1">Uncharacterized protein</fullName>
    </submittedName>
</protein>
<dbReference type="AlphaFoldDB" id="A0A5B7IN40"/>
<reference evidence="1 2" key="1">
    <citation type="submission" date="2019-05" db="EMBL/GenBank/DDBJ databases">
        <title>Another draft genome of Portunus trituberculatus and its Hox gene families provides insights of decapod evolution.</title>
        <authorList>
            <person name="Jeong J.-H."/>
            <person name="Song I."/>
            <person name="Kim S."/>
            <person name="Choi T."/>
            <person name="Kim D."/>
            <person name="Ryu S."/>
            <person name="Kim W."/>
        </authorList>
    </citation>
    <scope>NUCLEOTIDE SEQUENCE [LARGE SCALE GENOMIC DNA]</scope>
    <source>
        <tissue evidence="1">Muscle</tissue>
    </source>
</reference>